<keyword evidence="1" id="KW-0812">Transmembrane</keyword>
<dbReference type="GeneID" id="80347418"/>
<dbReference type="AlphaFoldDB" id="A0A7G1KIP1"/>
<evidence type="ECO:0000313" key="3">
    <source>
        <dbReference type="Proteomes" id="UP000516173"/>
    </source>
</evidence>
<organism evidence="2 3">
    <name type="scientific">Nocardia wallacei</name>
    <dbReference type="NCBI Taxonomy" id="480035"/>
    <lineage>
        <taxon>Bacteria</taxon>
        <taxon>Bacillati</taxon>
        <taxon>Actinomycetota</taxon>
        <taxon>Actinomycetes</taxon>
        <taxon>Mycobacteriales</taxon>
        <taxon>Nocardiaceae</taxon>
        <taxon>Nocardia</taxon>
    </lineage>
</organism>
<feature type="transmembrane region" description="Helical" evidence="1">
    <location>
        <begin position="29"/>
        <end position="49"/>
    </location>
</feature>
<keyword evidence="1" id="KW-0472">Membrane</keyword>
<evidence type="ECO:0000313" key="2">
    <source>
        <dbReference type="EMBL" id="BCK55097.1"/>
    </source>
</evidence>
<dbReference type="KEGG" id="nwl:NWFMUON74_28690"/>
<proteinExistence type="predicted"/>
<keyword evidence="3" id="KW-1185">Reference proteome</keyword>
<evidence type="ECO:0000256" key="1">
    <source>
        <dbReference type="SAM" id="Phobius"/>
    </source>
</evidence>
<accession>A0A7G1KIP1</accession>
<reference evidence="2 3" key="1">
    <citation type="submission" date="2020-08" db="EMBL/GenBank/DDBJ databases">
        <title>Genome Sequencing of Nocardia wallacei strain FMUON74 and assembly.</title>
        <authorList>
            <person name="Toyokawa M."/>
            <person name="Uesaka K."/>
        </authorList>
    </citation>
    <scope>NUCLEOTIDE SEQUENCE [LARGE SCALE GENOMIC DNA]</scope>
    <source>
        <strain evidence="2 3">FMUON74</strain>
    </source>
</reference>
<protein>
    <submittedName>
        <fullName evidence="2">Uncharacterized protein</fullName>
    </submittedName>
</protein>
<gene>
    <name evidence="2" type="ORF">NWFMUON74_28690</name>
</gene>
<keyword evidence="1" id="KW-1133">Transmembrane helix</keyword>
<sequence length="400" mass="42606">MKASEPVDAESSLSARECRRHYDTGGYRVLGAASVCLLALIPLVVVMILRSTAPPPGPTPGTPQGCLSVVLPRGKADLDRPFEFTAHLDRDSCDLISARSDQALRLKKVPVGSLVEIKLTSRQELSIRDRGSVSKPFSDDGTADWTWELRAGVKGAYLLSLVVTVRDKESKEVVDESEPLYVWIDVTPTGRQIVASAWSSATSFLDSVPGAIAGLTALLAVASGIWFRLSGRKKAASRDVDTAEPVAEDDTVRERAERSAAVPAAPAAPAAVMAPEEASVPFEAAVTAAVVHATATGDLVWRSSTTPGDHAVDIVGRIVEYNWRDPGDTGNAYVTFVARCGDDIVDEQVRRVGKGNDHSSFRFDLGSGVGAGIEITDVTVQVGLSLDRQVVGSAQTYRPR</sequence>
<dbReference type="EMBL" id="AP023396">
    <property type="protein sequence ID" value="BCK55097.1"/>
    <property type="molecule type" value="Genomic_DNA"/>
</dbReference>
<name>A0A7G1KIP1_9NOCA</name>
<feature type="transmembrane region" description="Helical" evidence="1">
    <location>
        <begin position="208"/>
        <end position="229"/>
    </location>
</feature>
<dbReference type="Proteomes" id="UP000516173">
    <property type="component" value="Chromosome"/>
</dbReference>
<dbReference type="RefSeq" id="WP_187688264.1">
    <property type="nucleotide sequence ID" value="NZ_AP023396.1"/>
</dbReference>